<feature type="region of interest" description="Disordered" evidence="1">
    <location>
        <begin position="1110"/>
        <end position="1138"/>
    </location>
</feature>
<dbReference type="Gene3D" id="1.10.555.10">
    <property type="entry name" value="Rho GTPase activation protein"/>
    <property type="match status" value="1"/>
</dbReference>
<dbReference type="GO" id="GO:0005096">
    <property type="term" value="F:GTPase activator activity"/>
    <property type="evidence" value="ECO:0007669"/>
    <property type="project" value="InterPro"/>
</dbReference>
<dbReference type="Pfam" id="PF00620">
    <property type="entry name" value="RhoGAP"/>
    <property type="match status" value="2"/>
</dbReference>
<feature type="region of interest" description="Disordered" evidence="1">
    <location>
        <begin position="748"/>
        <end position="774"/>
    </location>
</feature>
<dbReference type="EMBL" id="GEEE01007845">
    <property type="protein sequence ID" value="JAP55380.1"/>
    <property type="molecule type" value="Transcribed_RNA"/>
</dbReference>
<organism evidence="3">
    <name type="scientific">Schistocephalus solidus</name>
    <name type="common">Tapeworm</name>
    <dbReference type="NCBI Taxonomy" id="70667"/>
    <lineage>
        <taxon>Eukaryota</taxon>
        <taxon>Metazoa</taxon>
        <taxon>Spiralia</taxon>
        <taxon>Lophotrochozoa</taxon>
        <taxon>Platyhelminthes</taxon>
        <taxon>Cestoda</taxon>
        <taxon>Eucestoda</taxon>
        <taxon>Diphyllobothriidea</taxon>
        <taxon>Diphyllobothriidae</taxon>
        <taxon>Schistocephalus</taxon>
    </lineage>
</organism>
<feature type="region of interest" description="Disordered" evidence="1">
    <location>
        <begin position="1"/>
        <end position="30"/>
    </location>
</feature>
<feature type="region of interest" description="Disordered" evidence="1">
    <location>
        <begin position="342"/>
        <end position="404"/>
    </location>
</feature>
<gene>
    <name evidence="3" type="ORF">TR93907</name>
</gene>
<reference evidence="3" key="1">
    <citation type="submission" date="2016-01" db="EMBL/GenBank/DDBJ databases">
        <title>Reference transcriptome for the parasite Schistocephalus solidus: insights into the molecular evolution of parasitism.</title>
        <authorList>
            <person name="Hebert F.O."/>
            <person name="Grambauer S."/>
            <person name="Barber I."/>
            <person name="Landry C.R."/>
            <person name="Aubin-Horth N."/>
        </authorList>
    </citation>
    <scope>NUCLEOTIDE SEQUENCE</scope>
</reference>
<feature type="region of interest" description="Disordered" evidence="1">
    <location>
        <begin position="250"/>
        <end position="269"/>
    </location>
</feature>
<feature type="compositionally biased region" description="Low complexity" evidence="1">
    <location>
        <begin position="758"/>
        <end position="770"/>
    </location>
</feature>
<dbReference type="SMART" id="SM00324">
    <property type="entry name" value="RhoGAP"/>
    <property type="match status" value="1"/>
</dbReference>
<proteinExistence type="predicted"/>
<feature type="compositionally biased region" description="Basic residues" evidence="1">
    <location>
        <begin position="211"/>
        <end position="221"/>
    </location>
</feature>
<dbReference type="InterPro" id="IPR008936">
    <property type="entry name" value="Rho_GTPase_activation_prot"/>
</dbReference>
<evidence type="ECO:0000256" key="1">
    <source>
        <dbReference type="SAM" id="MobiDB-lite"/>
    </source>
</evidence>
<dbReference type="AlphaFoldDB" id="A0A0X3P990"/>
<dbReference type="EMBL" id="GEEE01014740">
    <property type="protein sequence ID" value="JAP48485.1"/>
    <property type="molecule type" value="Transcribed_RNA"/>
</dbReference>
<feature type="domain" description="Rho-GAP" evidence="2">
    <location>
        <begin position="279"/>
        <end position="561"/>
    </location>
</feature>
<dbReference type="Gene3D" id="1.20.58.90">
    <property type="match status" value="2"/>
</dbReference>
<feature type="compositionally biased region" description="Polar residues" evidence="1">
    <location>
        <begin position="373"/>
        <end position="388"/>
    </location>
</feature>
<dbReference type="InterPro" id="IPR039767">
    <property type="entry name" value="RALBP1"/>
</dbReference>
<feature type="compositionally biased region" description="Basic residues" evidence="1">
    <location>
        <begin position="193"/>
        <end position="203"/>
    </location>
</feature>
<dbReference type="SUPFAM" id="SSF48350">
    <property type="entry name" value="GTPase activation domain, GAP"/>
    <property type="match status" value="1"/>
</dbReference>
<feature type="region of interest" description="Disordered" evidence="1">
    <location>
        <begin position="193"/>
        <end position="241"/>
    </location>
</feature>
<feature type="compositionally biased region" description="Low complexity" evidence="1">
    <location>
        <begin position="348"/>
        <end position="358"/>
    </location>
</feature>
<name>A0A0X3P990_SCHSO</name>
<dbReference type="PANTHER" id="PTHR12783">
    <property type="entry name" value="RALA BINDING PROTEIN 1 RALBP1"/>
    <property type="match status" value="1"/>
</dbReference>
<sequence length="1138" mass="123256">MAEQQSSSSLLHSRTAVSPTSGAFWPPSSGDLGADLQTVPKLLSLGVGVGDVYLGEVQRNSLELASRDTASLASEEVAAVNIGADSVRCESSPLQLRCPTTPDDSSLQVEDDAPLCSSIAYYEHTSKKAKSGFRLPTSKKSKKFKQATPVREPIECFPSALLPPGQEGTQNSPFCHLVTPEVLALAESPVLVKSKKKKNKKKNKQGEVKTAKTKAKTKMKKTKDVEALPESTSSPGVKATEGLPVSIKTPAKSAKRGTKQAVKASDVPETTSDTAVFGVPLETAIDRSPSHDGVYLPAFFRQCVDFIEEYGLATEGIYRVPGVNSQVKAIIDALNRGIEFPDIPPSSPTYASPSTSQSLRRTSVPFKKKCQPADSSPFDSISCLSPRSSPAPLEETTAPGEAGRSIAAPACPRLAKDDLMIGSPPPHDPTVVTSVLKTFLRSLPEPVLTHTVRPLVEAACDLTDPIARMRRIGQLVHPASAEKVCGVYLPRANRYLLAWLLQHMTRVIERSGDNKMTMANLSIVLSPTLGMSHRLLAVLLSDTSAVGNVLGEVADLEAGPVRTGQRLAIGHPEKQQLPHWLFPSPVFAYRPYVPPQPVPVAGGFELPDSLIELEEELFRQESLLAFTLRQIVAGQTSVEKEALIWEVQHLVTRMKRKKALLELTDPNAIRTELTRHEAQLDRVHRELAKSLVGVTAANLSSSSVARASSQTTAATGSGTQSSVLTATAGAGSHRGGRNVSSRLPVSQFDFSRRSKPQSGSTGPLGSPGSTRKCETISPTVAAKCQHETTSLDAEYWELQRTVTMLKRRLKMQLKAAKTRANVKNTTLVPSESLDTEEVLNFTLRKPPPTLTLLTADVVSMPPSQTELSAMLATQNPDKDKPPSGSPEPPPDVDKEKVTIECPELTELRLSPNSQPDAFSVHWSAFEETVIHNDPASTLKRPPVTAEDLPVDRVFQQPAEAFEMAAEVEGESKSKVEAEAKSEVEAEAKLEVEAEAKSEVVGTAADDTKQPQTLPDPTFERLLYCLHYWTGRRQELAGIQNDLHSRIRSQKAEISRIKACIEQLLASGGKQARQVGRCYRNAERLLTSSTPLTGGLCSAEFEYLCPGIGTGSEVPGEVDLEDDDEEEEVEEEEEEEEEE</sequence>
<dbReference type="PANTHER" id="PTHR12783:SF5">
    <property type="entry name" value="RALA-BINDING PROTEIN 1"/>
    <property type="match status" value="1"/>
</dbReference>
<accession>A0A0X3P990</accession>
<dbReference type="GO" id="GO:0007264">
    <property type="term" value="P:small GTPase-mediated signal transduction"/>
    <property type="evidence" value="ECO:0007669"/>
    <property type="project" value="InterPro"/>
</dbReference>
<feature type="compositionally biased region" description="Acidic residues" evidence="1">
    <location>
        <begin position="1115"/>
        <end position="1138"/>
    </location>
</feature>
<feature type="non-terminal residue" evidence="3">
    <location>
        <position position="1138"/>
    </location>
</feature>
<dbReference type="InterPro" id="IPR000198">
    <property type="entry name" value="RhoGAP_dom"/>
</dbReference>
<feature type="compositionally biased region" description="Polar residues" evidence="1">
    <location>
        <begin position="1"/>
        <end position="21"/>
    </location>
</feature>
<evidence type="ECO:0000313" key="3">
    <source>
        <dbReference type="EMBL" id="JAP48485.1"/>
    </source>
</evidence>
<protein>
    <recommendedName>
        <fullName evidence="2">Rho-GAP domain-containing protein</fullName>
    </recommendedName>
</protein>
<feature type="region of interest" description="Disordered" evidence="1">
    <location>
        <begin position="873"/>
        <end position="895"/>
    </location>
</feature>
<evidence type="ECO:0000259" key="2">
    <source>
        <dbReference type="PROSITE" id="PS50238"/>
    </source>
</evidence>
<dbReference type="GO" id="GO:0031267">
    <property type="term" value="F:small GTPase binding"/>
    <property type="evidence" value="ECO:0007669"/>
    <property type="project" value="InterPro"/>
</dbReference>
<dbReference type="PROSITE" id="PS50238">
    <property type="entry name" value="RHOGAP"/>
    <property type="match status" value="1"/>
</dbReference>